<proteinExistence type="predicted"/>
<evidence type="ECO:0000259" key="1">
    <source>
        <dbReference type="Pfam" id="PF12937"/>
    </source>
</evidence>
<gene>
    <name evidence="2" type="ORF">SORBI_3007G049400</name>
</gene>
<dbReference type="InParanoid" id="A0A1B6PFM9"/>
<organism evidence="2 3">
    <name type="scientific">Sorghum bicolor</name>
    <name type="common">Sorghum</name>
    <name type="synonym">Sorghum vulgare</name>
    <dbReference type="NCBI Taxonomy" id="4558"/>
    <lineage>
        <taxon>Eukaryota</taxon>
        <taxon>Viridiplantae</taxon>
        <taxon>Streptophyta</taxon>
        <taxon>Embryophyta</taxon>
        <taxon>Tracheophyta</taxon>
        <taxon>Spermatophyta</taxon>
        <taxon>Magnoliopsida</taxon>
        <taxon>Liliopsida</taxon>
        <taxon>Poales</taxon>
        <taxon>Poaceae</taxon>
        <taxon>PACMAD clade</taxon>
        <taxon>Panicoideae</taxon>
        <taxon>Andropogonodae</taxon>
        <taxon>Andropogoneae</taxon>
        <taxon>Sorghinae</taxon>
        <taxon>Sorghum</taxon>
    </lineage>
</organism>
<reference evidence="3" key="2">
    <citation type="journal article" date="2018" name="Plant J.">
        <title>The Sorghum bicolor reference genome: improved assembly, gene annotations, a transcriptome atlas, and signatures of genome organization.</title>
        <authorList>
            <person name="McCormick R.F."/>
            <person name="Truong S.K."/>
            <person name="Sreedasyam A."/>
            <person name="Jenkins J."/>
            <person name="Shu S."/>
            <person name="Sims D."/>
            <person name="Kennedy M."/>
            <person name="Amirebrahimi M."/>
            <person name="Weers B.D."/>
            <person name="McKinley B."/>
            <person name="Mattison A."/>
            <person name="Morishige D.T."/>
            <person name="Grimwood J."/>
            <person name="Schmutz J."/>
            <person name="Mullet J.E."/>
        </authorList>
    </citation>
    <scope>NUCLEOTIDE SEQUENCE [LARGE SCALE GENOMIC DNA]</scope>
    <source>
        <strain evidence="3">cv. BTx623</strain>
    </source>
</reference>
<dbReference type="Pfam" id="PF12937">
    <property type="entry name" value="F-box-like"/>
    <property type="match status" value="1"/>
</dbReference>
<keyword evidence="3" id="KW-1185">Reference proteome</keyword>
<dbReference type="Proteomes" id="UP000000768">
    <property type="component" value="Chromosome 7"/>
</dbReference>
<dbReference type="CDD" id="cd09917">
    <property type="entry name" value="F-box_SF"/>
    <property type="match status" value="1"/>
</dbReference>
<feature type="domain" description="F-box" evidence="1">
    <location>
        <begin position="51"/>
        <end position="82"/>
    </location>
</feature>
<reference evidence="2 3" key="1">
    <citation type="journal article" date="2009" name="Nature">
        <title>The Sorghum bicolor genome and the diversification of grasses.</title>
        <authorList>
            <person name="Paterson A.H."/>
            <person name="Bowers J.E."/>
            <person name="Bruggmann R."/>
            <person name="Dubchak I."/>
            <person name="Grimwood J."/>
            <person name="Gundlach H."/>
            <person name="Haberer G."/>
            <person name="Hellsten U."/>
            <person name="Mitros T."/>
            <person name="Poliakov A."/>
            <person name="Schmutz J."/>
            <person name="Spannagl M."/>
            <person name="Tang H."/>
            <person name="Wang X."/>
            <person name="Wicker T."/>
            <person name="Bharti A.K."/>
            <person name="Chapman J."/>
            <person name="Feltus F.A."/>
            <person name="Gowik U."/>
            <person name="Grigoriev I.V."/>
            <person name="Lyons E."/>
            <person name="Maher C.A."/>
            <person name="Martis M."/>
            <person name="Narechania A."/>
            <person name="Otillar R.P."/>
            <person name="Penning B.W."/>
            <person name="Salamov A.A."/>
            <person name="Wang Y."/>
            <person name="Zhang L."/>
            <person name="Carpita N.C."/>
            <person name="Freeling M."/>
            <person name="Gingle A.R."/>
            <person name="Hash C.T."/>
            <person name="Keller B."/>
            <person name="Klein P."/>
            <person name="Kresovich S."/>
            <person name="McCann M.C."/>
            <person name="Ming R."/>
            <person name="Peterson D.G."/>
            <person name="Mehboob-ur-Rahman"/>
            <person name="Ware D."/>
            <person name="Westhoff P."/>
            <person name="Mayer K.F."/>
            <person name="Messing J."/>
            <person name="Rokhsar D.S."/>
        </authorList>
    </citation>
    <scope>NUCLEOTIDE SEQUENCE [LARGE SCALE GENOMIC DNA]</scope>
    <source>
        <strain evidence="3">cv. BTx623</strain>
    </source>
</reference>
<evidence type="ECO:0000313" key="3">
    <source>
        <dbReference type="Proteomes" id="UP000000768"/>
    </source>
</evidence>
<accession>A0A1B6PFM9</accession>
<dbReference type="Gramene" id="KXG24491">
    <property type="protein sequence ID" value="KXG24491"/>
    <property type="gene ID" value="SORBI_3007G049400"/>
</dbReference>
<protein>
    <recommendedName>
        <fullName evidence="1">F-box domain-containing protein</fullName>
    </recommendedName>
</protein>
<evidence type="ECO:0000313" key="2">
    <source>
        <dbReference type="EMBL" id="KXG24491.2"/>
    </source>
</evidence>
<dbReference type="InterPro" id="IPR036047">
    <property type="entry name" value="F-box-like_dom_sf"/>
</dbReference>
<dbReference type="Gene3D" id="1.20.1280.50">
    <property type="match status" value="1"/>
</dbReference>
<sequence>MLRAKRGHLVSHLRPSINMASGPHNKGWLSIRTNTSNQSHWSNDDGTPLTDEIILFIFTSFLEIADLVRCAATCKRWRHLVSGHANFICRTSQQLCFINKFIPSLIVGFFHKHDATMLNFIPMASASRRFPFLHKPSLSLAMNIDNELLNSSHIVASRNGLLVIEVQRGKHSRTLKLCVCNPMSGEVHVLPALRGKDGLGHYACTVLTTVDYQNMNRNNNSQPPLSSHYHLIIVYSRLHFTAFRSYSSKDGIWRPEGKVTGAQLGKNQIRLMRNGVIAYGGQVAYWITIDLVFGLHLNTLDATMIRLPWSRGNTFIDTKNILLGTTPKGRLCAIQFSKNWSLSMHGKWEPTNEIHVITYDNNGSTNNNMLQMSNSLWKTKINIQIDQALKVDALAMEVKLQWFCEKSGVVFFTISYYGKPRSEVYALNLGTRMIEKVASNTSCNDLWNNFYGYEMDHASYLTTLT</sequence>
<dbReference type="PANTHER" id="PTHR36140">
    <property type="entry name" value="F-BOX DOMAIN-CONTAINING PROTEIN-RELATED"/>
    <property type="match status" value="1"/>
</dbReference>
<dbReference type="FunCoup" id="A0A1B6PFM9">
    <property type="interactions" value="11"/>
</dbReference>
<dbReference type="PANTHER" id="PTHR36140:SF3">
    <property type="entry name" value="F-BOX DOMAIN-CONTAINING PROTEIN"/>
    <property type="match status" value="1"/>
</dbReference>
<dbReference type="EMBL" id="CM000766">
    <property type="protein sequence ID" value="KXG24491.2"/>
    <property type="molecule type" value="Genomic_DNA"/>
</dbReference>
<name>A0A1B6PFM9_SORBI</name>
<dbReference type="InterPro" id="IPR001810">
    <property type="entry name" value="F-box_dom"/>
</dbReference>
<dbReference type="SUPFAM" id="SSF81383">
    <property type="entry name" value="F-box domain"/>
    <property type="match status" value="1"/>
</dbReference>
<dbReference type="AlphaFoldDB" id="A0A1B6PFM9"/>